<reference evidence="1 2" key="1">
    <citation type="submission" date="2016-02" db="EMBL/GenBank/DDBJ databases">
        <authorList>
            <person name="Wen L."/>
            <person name="He K."/>
            <person name="Yang H."/>
        </authorList>
    </citation>
    <scope>NUCLEOTIDE SEQUENCE [LARGE SCALE GENOMIC DNA]</scope>
    <source>
        <strain evidence="1 2">CD09_2</strain>
    </source>
</reference>
<dbReference type="AlphaFoldDB" id="A0A177K083"/>
<accession>A0A177K083</accession>
<dbReference type="OrthoDB" id="10004169at2"/>
<protein>
    <recommendedName>
        <fullName evidence="3">SMI1/KNR4 family protein</fullName>
    </recommendedName>
</protein>
<gene>
    <name evidence="1" type="ORF">AX777_01225</name>
</gene>
<name>A0A177K083_SPHYA</name>
<dbReference type="EMBL" id="LSTR01000020">
    <property type="protein sequence ID" value="OAH46517.1"/>
    <property type="molecule type" value="Genomic_DNA"/>
</dbReference>
<evidence type="ECO:0000313" key="2">
    <source>
        <dbReference type="Proteomes" id="UP000077262"/>
    </source>
</evidence>
<organism evidence="1 2">
    <name type="scientific">Sphingobium yanoikuyae</name>
    <name type="common">Sphingomonas yanoikuyae</name>
    <dbReference type="NCBI Taxonomy" id="13690"/>
    <lineage>
        <taxon>Bacteria</taxon>
        <taxon>Pseudomonadati</taxon>
        <taxon>Pseudomonadota</taxon>
        <taxon>Alphaproteobacteria</taxon>
        <taxon>Sphingomonadales</taxon>
        <taxon>Sphingomonadaceae</taxon>
        <taxon>Sphingobium</taxon>
    </lineage>
</organism>
<dbReference type="RefSeq" id="WP_017498943.1">
    <property type="nucleotide sequence ID" value="NZ_LSTR01000020.1"/>
</dbReference>
<dbReference type="Proteomes" id="UP000077262">
    <property type="component" value="Unassembled WGS sequence"/>
</dbReference>
<evidence type="ECO:0000313" key="1">
    <source>
        <dbReference type="EMBL" id="OAH46517.1"/>
    </source>
</evidence>
<sequence>MTKAADKRLHEALTDIRTMAEEMAQRSSFHVTFEDFRVMPSDEIRDWQDIVREETDDSGYMLPADLIELYTATGGFDFRWSCDADAGVVEGVIALASLPELFQRDDEQDRSMGQCLTEWRRLDSVTPDSYTAIRLDDGVAGLKCVHFKNRQPIRMNLTPRDYVIAAADHLGVIGWQISDTDKQEQIVRNLAARE</sequence>
<evidence type="ECO:0008006" key="3">
    <source>
        <dbReference type="Google" id="ProtNLM"/>
    </source>
</evidence>
<proteinExistence type="predicted"/>
<comment type="caution">
    <text evidence="1">The sequence shown here is derived from an EMBL/GenBank/DDBJ whole genome shotgun (WGS) entry which is preliminary data.</text>
</comment>